<feature type="domain" description="Z-binding" evidence="9">
    <location>
        <begin position="248"/>
        <end position="314"/>
    </location>
</feature>
<keyword evidence="5" id="KW-0943">RNA-mediated gene silencing</keyword>
<evidence type="ECO:0000256" key="4">
    <source>
        <dbReference type="ARBA" id="ARBA00022884"/>
    </source>
</evidence>
<comment type="subcellular location">
    <subcellularLocation>
        <location evidence="1">Cytoplasm</location>
    </subcellularLocation>
</comment>
<feature type="domain" description="Z-binding" evidence="9">
    <location>
        <begin position="411"/>
        <end position="476"/>
    </location>
</feature>
<dbReference type="InterPro" id="IPR044457">
    <property type="entry name" value="ADAR1_DSRM_3"/>
</dbReference>
<dbReference type="GO" id="GO:0008251">
    <property type="term" value="F:tRNA-specific adenosine deaminase activity"/>
    <property type="evidence" value="ECO:0007669"/>
    <property type="project" value="TreeGrafter"/>
</dbReference>
<evidence type="ECO:0008006" key="13">
    <source>
        <dbReference type="Google" id="ProtNLM"/>
    </source>
</evidence>
<feature type="domain" description="DRBM" evidence="8">
    <location>
        <begin position="696"/>
        <end position="764"/>
    </location>
</feature>
<feature type="region of interest" description="Disordered" evidence="7">
    <location>
        <begin position="512"/>
        <end position="542"/>
    </location>
</feature>
<evidence type="ECO:0000256" key="2">
    <source>
        <dbReference type="ARBA" id="ARBA00022490"/>
    </source>
</evidence>
<feature type="region of interest" description="Disordered" evidence="7">
    <location>
        <begin position="324"/>
        <end position="409"/>
    </location>
</feature>
<dbReference type="GeneTree" id="ENSGT00940000157243"/>
<dbReference type="InterPro" id="IPR014720">
    <property type="entry name" value="dsRBD_dom"/>
</dbReference>
<feature type="compositionally biased region" description="Low complexity" evidence="7">
    <location>
        <begin position="368"/>
        <end position="379"/>
    </location>
</feature>
<reference evidence="11" key="2">
    <citation type="submission" date="2025-08" db="UniProtKB">
        <authorList>
            <consortium name="Ensembl"/>
        </authorList>
    </citation>
    <scope>IDENTIFICATION</scope>
</reference>
<reference evidence="11" key="3">
    <citation type="submission" date="2025-09" db="UniProtKB">
        <authorList>
            <consortium name="Ensembl"/>
        </authorList>
    </citation>
    <scope>IDENTIFICATION</scope>
</reference>
<evidence type="ECO:0000313" key="11">
    <source>
        <dbReference type="Ensembl" id="ENSACLP00000079700.1"/>
    </source>
</evidence>
<dbReference type="FunFam" id="3.30.160.20:FF:000005">
    <property type="entry name" value="Putative double-stranded RNA-specific adenosine deaminase"/>
    <property type="match status" value="3"/>
</dbReference>
<dbReference type="InterPro" id="IPR042371">
    <property type="entry name" value="Z_dom"/>
</dbReference>
<feature type="compositionally biased region" description="Basic and acidic residues" evidence="7">
    <location>
        <begin position="219"/>
        <end position="233"/>
    </location>
</feature>
<keyword evidence="3" id="KW-0677">Repeat</keyword>
<evidence type="ECO:0000313" key="12">
    <source>
        <dbReference type="Proteomes" id="UP000265100"/>
    </source>
</evidence>
<evidence type="ECO:0000256" key="3">
    <source>
        <dbReference type="ARBA" id="ARBA00022737"/>
    </source>
</evidence>
<dbReference type="Pfam" id="PF00035">
    <property type="entry name" value="dsrm"/>
    <property type="match status" value="3"/>
</dbReference>
<keyword evidence="12" id="KW-1185">Reference proteome</keyword>
<evidence type="ECO:0000256" key="1">
    <source>
        <dbReference type="ARBA" id="ARBA00004496"/>
    </source>
</evidence>
<keyword evidence="2" id="KW-0963">Cytoplasm</keyword>
<dbReference type="InterPro" id="IPR002466">
    <property type="entry name" value="A_deamin"/>
</dbReference>
<feature type="compositionally biased region" description="Basic and acidic residues" evidence="7">
    <location>
        <begin position="344"/>
        <end position="362"/>
    </location>
</feature>
<evidence type="ECO:0000259" key="10">
    <source>
        <dbReference type="PROSITE" id="PS50141"/>
    </source>
</evidence>
<dbReference type="PANTHER" id="PTHR10910:SF107">
    <property type="entry name" value="DOUBLE-STRANDED RNA-SPECIFIC ADENOSINE DEAMINASE"/>
    <property type="match status" value="1"/>
</dbReference>
<feature type="region of interest" description="Disordered" evidence="7">
    <location>
        <begin position="219"/>
        <end position="238"/>
    </location>
</feature>
<evidence type="ECO:0000256" key="7">
    <source>
        <dbReference type="SAM" id="MobiDB-lite"/>
    </source>
</evidence>
<dbReference type="SUPFAM" id="SSF54768">
    <property type="entry name" value="dsRNA-binding domain-like"/>
    <property type="match status" value="3"/>
</dbReference>
<evidence type="ECO:0000259" key="9">
    <source>
        <dbReference type="PROSITE" id="PS50139"/>
    </source>
</evidence>
<dbReference type="SUPFAM" id="SSF46785">
    <property type="entry name" value="Winged helix' DNA-binding domain"/>
    <property type="match status" value="2"/>
</dbReference>
<feature type="region of interest" description="Disordered" evidence="7">
    <location>
        <begin position="1"/>
        <end position="105"/>
    </location>
</feature>
<dbReference type="InterPro" id="IPR036390">
    <property type="entry name" value="WH_DNA-bd_sf"/>
</dbReference>
<dbReference type="GO" id="GO:0006382">
    <property type="term" value="P:adenosine to inosine editing"/>
    <property type="evidence" value="ECO:0007669"/>
    <property type="project" value="TreeGrafter"/>
</dbReference>
<dbReference type="GO" id="GO:0031047">
    <property type="term" value="P:regulatory ncRNA-mediated gene silencing"/>
    <property type="evidence" value="ECO:0007669"/>
    <property type="project" value="UniProtKB-KW"/>
</dbReference>
<reference evidence="11" key="1">
    <citation type="submission" date="2018-05" db="EMBL/GenBank/DDBJ databases">
        <authorList>
            <person name="Datahose"/>
        </authorList>
    </citation>
    <scope>NUCLEOTIDE SEQUENCE</scope>
</reference>
<feature type="compositionally biased region" description="Low complexity" evidence="7">
    <location>
        <begin position="1288"/>
        <end position="1303"/>
    </location>
</feature>
<sequence>MSRGRGGPSKEHYYRHPQPRVQERDNFYRPGPGVFYPRAGPQQIPHPSYYDGPTHPEAHIQPSSPLIPSTPPTPSHIKVVPNSVTHNSLYSPNHGAGPSPNSFYDKQREFLTGRISEAPQFRATVSGGGGGFVPNRSHSTLYQPQSGYCRHPNSSPSGRGASQDRRPYRPGAGASRGNLAPRHLNQNQFQGKNHNQHSSRQWRTQTDSLCDQFQGLLLKDRPNRGGERFDKHSSSSSTGNLSFCKPNITLTTQIQGEVHEALAALKPSESISAKVLARKLHLPKKVVNKALYSLEHLQKASKQGLTPPEWTLYREPLRVEEDQSTKYHVQNQPPYLLASSEPPQKPEEKVETETEEEVQAKEEDSDTESSSSYSSSLEFSDSEDSQSSAKGQHHKKQHPSTSSSPDQDIKGAVMAEQKEQIFKYLLQSREATALNIAKNIGLKTAKQVNSTLYALEKQGEVVRNVEVNPPTWELSTHRRERMERSLKAAQSNPAVLVKMEVEEEEVSAIFSPSPLPPLPAAGEEPLSSASCKSENANEGQWSTDDIPEFLNAIRRETDAEKKASEKTNAMGTVAVSVAAPPPQNLWAKLQEVRLKNPVSGLMEYAQYLGQNCEFLLLDQSGPSHDPRFRMQVMLNGRLFPVAEASSKKVAKKDAAAATLRILVKEMQGGTSFVICENTTPYGPRQPLSRSLPGGKNPVSVLMEYSQRSGKPIEFINTGQAGPPHDPRFMYRVKVGESLFAEASAPNKKAARQLAAEEAVKELMADGKLQLNKVFNDFSGATCPSLPPLTADELRAAHEAGVGDLINHLNNNAVSGLLEYARARGFAAEIRLVGQSGPPHDPKFTYQAKLGGRWFPPVCASNKKQGKQEAADAALRVLIGEAERAARTGELTPAELPVSGSTLHDQIAMLSHQRFNALTTRIQHCLLGRKILATIIMRRGEGLGTVVSLGTGNRCVKGEELSLKGETVNDCHAEIISRRGFIRFLYSELLKHYEGADDSIFEPAENNKLRIKSDITFHLYISTAPCGDGALFDKSCSEAGDEAQGHQPLFENAKQGKLRTKVENGEGTIPVESSAIVPTWDGIQHGERLRTMSCSDKILRWNVIGLQGALLTHFLDPIYLKSITLGYLYSHGHLTRAVCCRLARDGEAFTQSLPASFKLNHPEVGRVSVYDSTRHTGKTKESSVNWSFPDQHSVEVLDGTKGKVDGTKLAVSRVSKSNLFHLFRSLCQRSGRTDLLSLPSYAQAKMSAVSFQQAKQQFFQALSAHGYGAWIGKPLEEKSFEAGEGNGNNGAPVGNSNNVGAVEA</sequence>
<dbReference type="Ensembl" id="ENSACLT00000065914.1">
    <property type="protein sequence ID" value="ENSACLP00000079700.1"/>
    <property type="gene ID" value="ENSACLG00000019448.2"/>
</dbReference>
<dbReference type="InterPro" id="IPR036388">
    <property type="entry name" value="WH-like_DNA-bd_sf"/>
</dbReference>
<dbReference type="Pfam" id="PF02295">
    <property type="entry name" value="z-alpha"/>
    <property type="match status" value="2"/>
</dbReference>
<dbReference type="CDD" id="cd19915">
    <property type="entry name" value="DSRM_DRADA_rpt3"/>
    <property type="match status" value="1"/>
</dbReference>
<dbReference type="SMART" id="SM00358">
    <property type="entry name" value="DSRM"/>
    <property type="match status" value="3"/>
</dbReference>
<feature type="compositionally biased region" description="Polar residues" evidence="7">
    <location>
        <begin position="82"/>
        <end position="91"/>
    </location>
</feature>
<feature type="compositionally biased region" description="Polar residues" evidence="7">
    <location>
        <begin position="528"/>
        <end position="542"/>
    </location>
</feature>
<name>A0AAX7VDF9_ASTCA</name>
<dbReference type="Gene3D" id="3.30.160.20">
    <property type="match status" value="3"/>
</dbReference>
<dbReference type="GO" id="GO:0005730">
    <property type="term" value="C:nucleolus"/>
    <property type="evidence" value="ECO:0007669"/>
    <property type="project" value="TreeGrafter"/>
</dbReference>
<gene>
    <name evidence="11" type="primary">ADAR</name>
</gene>
<dbReference type="GO" id="GO:0003725">
    <property type="term" value="F:double-stranded RNA binding"/>
    <property type="evidence" value="ECO:0007669"/>
    <property type="project" value="TreeGrafter"/>
</dbReference>
<dbReference type="GO" id="GO:0005737">
    <property type="term" value="C:cytoplasm"/>
    <property type="evidence" value="ECO:0007669"/>
    <property type="project" value="UniProtKB-SubCell"/>
</dbReference>
<dbReference type="GO" id="GO:0006396">
    <property type="term" value="P:RNA processing"/>
    <property type="evidence" value="ECO:0007669"/>
    <property type="project" value="InterPro"/>
</dbReference>
<feature type="domain" description="DRBM" evidence="8">
    <location>
        <begin position="596"/>
        <end position="664"/>
    </location>
</feature>
<dbReference type="PANTHER" id="PTHR10910">
    <property type="entry name" value="EUKARYOTE SPECIFIC DSRNA BINDING PROTEIN"/>
    <property type="match status" value="1"/>
</dbReference>
<dbReference type="SMART" id="SM00550">
    <property type="entry name" value="Zalpha"/>
    <property type="match status" value="2"/>
</dbReference>
<dbReference type="Pfam" id="PF02137">
    <property type="entry name" value="A_deamin"/>
    <property type="match status" value="1"/>
</dbReference>
<dbReference type="Proteomes" id="UP000265100">
    <property type="component" value="Chromosome 11"/>
</dbReference>
<evidence type="ECO:0000259" key="8">
    <source>
        <dbReference type="PROSITE" id="PS50137"/>
    </source>
</evidence>
<proteinExistence type="predicted"/>
<accession>A0AAX7VDF9</accession>
<feature type="compositionally biased region" description="Polar residues" evidence="7">
    <location>
        <begin position="136"/>
        <end position="157"/>
    </location>
</feature>
<feature type="domain" description="DRBM" evidence="8">
    <location>
        <begin position="811"/>
        <end position="879"/>
    </location>
</feature>
<organism evidence="11 12">
    <name type="scientific">Astatotilapia calliptera</name>
    <name type="common">Eastern happy</name>
    <name type="synonym">Chromis callipterus</name>
    <dbReference type="NCBI Taxonomy" id="8154"/>
    <lineage>
        <taxon>Eukaryota</taxon>
        <taxon>Metazoa</taxon>
        <taxon>Chordata</taxon>
        <taxon>Craniata</taxon>
        <taxon>Vertebrata</taxon>
        <taxon>Euteleostomi</taxon>
        <taxon>Actinopterygii</taxon>
        <taxon>Neopterygii</taxon>
        <taxon>Teleostei</taxon>
        <taxon>Neoteleostei</taxon>
        <taxon>Acanthomorphata</taxon>
        <taxon>Ovalentaria</taxon>
        <taxon>Cichlomorphae</taxon>
        <taxon>Cichliformes</taxon>
        <taxon>Cichlidae</taxon>
        <taxon>African cichlids</taxon>
        <taxon>Pseudocrenilabrinae</taxon>
        <taxon>Haplochromini</taxon>
        <taxon>Astatotilapia</taxon>
    </lineage>
</organism>
<dbReference type="PROSITE" id="PS50139">
    <property type="entry name" value="Z_BINDING"/>
    <property type="match status" value="2"/>
</dbReference>
<dbReference type="PROSITE" id="PS50141">
    <property type="entry name" value="A_DEAMIN_EDITASE"/>
    <property type="match status" value="1"/>
</dbReference>
<evidence type="ECO:0000256" key="6">
    <source>
        <dbReference type="PROSITE-ProRule" id="PRU00266"/>
    </source>
</evidence>
<feature type="region of interest" description="Disordered" evidence="7">
    <location>
        <begin position="121"/>
        <end position="180"/>
    </location>
</feature>
<feature type="domain" description="A to I editase" evidence="10">
    <location>
        <begin position="947"/>
        <end position="1279"/>
    </location>
</feature>
<dbReference type="PROSITE" id="PS50137">
    <property type="entry name" value="DS_RBD"/>
    <property type="match status" value="3"/>
</dbReference>
<dbReference type="GO" id="GO:0003726">
    <property type="term" value="F:double-stranded RNA adenosine deaminase activity"/>
    <property type="evidence" value="ECO:0007669"/>
    <property type="project" value="InterPro"/>
</dbReference>
<protein>
    <recommendedName>
        <fullName evidence="13">Adenosine deaminase RNA specific</fullName>
    </recommendedName>
</protein>
<feature type="region of interest" description="Disordered" evidence="7">
    <location>
        <begin position="1280"/>
        <end position="1303"/>
    </location>
</feature>
<evidence type="ECO:0000256" key="5">
    <source>
        <dbReference type="ARBA" id="ARBA00023158"/>
    </source>
</evidence>
<dbReference type="Gene3D" id="1.10.10.10">
    <property type="entry name" value="Winged helix-like DNA-binding domain superfamily/Winged helix DNA-binding domain"/>
    <property type="match status" value="2"/>
</dbReference>
<dbReference type="SMART" id="SM00552">
    <property type="entry name" value="ADEAMc"/>
    <property type="match status" value="1"/>
</dbReference>
<keyword evidence="4 6" id="KW-0694">RNA-binding</keyword>